<dbReference type="InterPro" id="IPR013767">
    <property type="entry name" value="PAS_fold"/>
</dbReference>
<dbReference type="GO" id="GO:0007234">
    <property type="term" value="P:osmosensory signaling via phosphorelay pathway"/>
    <property type="evidence" value="ECO:0007669"/>
    <property type="project" value="TreeGrafter"/>
</dbReference>
<dbReference type="Pfam" id="PF00989">
    <property type="entry name" value="PAS"/>
    <property type="match status" value="1"/>
</dbReference>
<evidence type="ECO:0000256" key="1">
    <source>
        <dbReference type="ARBA" id="ARBA00000085"/>
    </source>
</evidence>
<proteinExistence type="predicted"/>
<evidence type="ECO:0000256" key="2">
    <source>
        <dbReference type="ARBA" id="ARBA00004141"/>
    </source>
</evidence>
<dbReference type="PANTHER" id="PTHR42878:SF7">
    <property type="entry name" value="SENSOR HISTIDINE KINASE GLRK"/>
    <property type="match status" value="1"/>
</dbReference>
<evidence type="ECO:0000256" key="11">
    <source>
        <dbReference type="ARBA" id="ARBA00023136"/>
    </source>
</evidence>
<keyword evidence="9 12" id="KW-1133">Transmembrane helix</keyword>
<dbReference type="EC" id="2.7.13.3" evidence="3"/>
<comment type="catalytic activity">
    <reaction evidence="1">
        <text>ATP + protein L-histidine = ADP + protein N-phospho-L-histidine.</text>
        <dbReference type="EC" id="2.7.13.3"/>
    </reaction>
</comment>
<dbReference type="EMBL" id="UOEJ01000211">
    <property type="protein sequence ID" value="VAW05444.1"/>
    <property type="molecule type" value="Genomic_DNA"/>
</dbReference>
<keyword evidence="6" id="KW-0547">Nucleotide-binding</keyword>
<evidence type="ECO:0000256" key="8">
    <source>
        <dbReference type="ARBA" id="ARBA00022840"/>
    </source>
</evidence>
<dbReference type="Gene3D" id="3.30.450.20">
    <property type="entry name" value="PAS domain"/>
    <property type="match status" value="2"/>
</dbReference>
<name>A0A3B0T9F7_9ZZZZ</name>
<comment type="subcellular location">
    <subcellularLocation>
        <location evidence="2">Membrane</location>
        <topology evidence="2">Multi-pass membrane protein</topology>
    </subcellularLocation>
</comment>
<dbReference type="SUPFAM" id="SSF158472">
    <property type="entry name" value="HAMP domain-like"/>
    <property type="match status" value="1"/>
</dbReference>
<evidence type="ECO:0000259" key="14">
    <source>
        <dbReference type="PROSITE" id="PS50113"/>
    </source>
</evidence>
<dbReference type="InterPro" id="IPR000700">
    <property type="entry name" value="PAS-assoc_C"/>
</dbReference>
<gene>
    <name evidence="16" type="ORF">MNBD_ALPHA01-1624</name>
</gene>
<reference evidence="16" key="1">
    <citation type="submission" date="2018-06" db="EMBL/GenBank/DDBJ databases">
        <authorList>
            <person name="Zhirakovskaya E."/>
        </authorList>
    </citation>
    <scope>NUCLEOTIDE SEQUENCE</scope>
</reference>
<evidence type="ECO:0000256" key="4">
    <source>
        <dbReference type="ARBA" id="ARBA00022679"/>
    </source>
</evidence>
<dbReference type="PANTHER" id="PTHR42878">
    <property type="entry name" value="TWO-COMPONENT HISTIDINE KINASE"/>
    <property type="match status" value="1"/>
</dbReference>
<keyword evidence="4" id="KW-0808">Transferase</keyword>
<dbReference type="CDD" id="cd06225">
    <property type="entry name" value="HAMP"/>
    <property type="match status" value="1"/>
</dbReference>
<feature type="non-terminal residue" evidence="16">
    <location>
        <position position="818"/>
    </location>
</feature>
<dbReference type="GO" id="GO:0004673">
    <property type="term" value="F:protein histidine kinase activity"/>
    <property type="evidence" value="ECO:0007669"/>
    <property type="project" value="UniProtKB-EC"/>
</dbReference>
<dbReference type="GO" id="GO:0016020">
    <property type="term" value="C:membrane"/>
    <property type="evidence" value="ECO:0007669"/>
    <property type="project" value="UniProtKB-SubCell"/>
</dbReference>
<dbReference type="SUPFAM" id="SSF55785">
    <property type="entry name" value="PYP-like sensor domain (PAS domain)"/>
    <property type="match status" value="3"/>
</dbReference>
<dbReference type="PROSITE" id="PS50885">
    <property type="entry name" value="HAMP"/>
    <property type="match status" value="1"/>
</dbReference>
<dbReference type="InterPro" id="IPR035965">
    <property type="entry name" value="PAS-like_dom_sf"/>
</dbReference>
<feature type="domain" description="HAMP" evidence="15">
    <location>
        <begin position="227"/>
        <end position="273"/>
    </location>
</feature>
<evidence type="ECO:0000256" key="7">
    <source>
        <dbReference type="ARBA" id="ARBA00022777"/>
    </source>
</evidence>
<dbReference type="AlphaFoldDB" id="A0A3B0T9F7"/>
<sequence>MNIATRIFFVFLVILGLLGAIVISMTLLADSRKKTAEAKLHLLTSYKLVNQLRQTSDDLTRMARSYVATGDAIHEQGYSEILAAQNEDITPSNLQAGTTQLSDLIKQSGLTDQELFLLEQSRKNSVLLNKIEDQAFGAMKGLFPEIPALHKNPDPEYARSLLYGKQYYQIKAELMQAVQRLNTLINDRVYREIDDNKATEDLYWKITALLIIVTILFSVLAFLFFRTRIIRPIVSLSKIARKIQSGKVDERATVNSQDEIGILNDAFNNMIEARLQCEQELENNEKSLRTTLDSMGDAMIATDISGHITRMNPIAEKLCGWKIEDAINRPLPEVFHIINTRTGKMADNPVNRVMSNGEICDLPEDTTLIAKDGTEYQIADSAAPIWDETSNITGVVLVFHDITDEYACRKALHESEERYRKLFENTEVPMCNEDLSEIYEALNKLRNEGVKDLRQFLKDNRDTAWNMAGMIKILQANNATLRLFETEDHAKLISKIDTTFGLNAIDVFIDELCAIWDRKDIFRSEAKFRTFGGKDIDVIISFQIPRTEEGFKNISFSIIDITDQKKSEAELRESEERFKRLFENSEVSICNEDLSEVKAELEKIRQSGVLDFRQYLKDNQLILWQLVNMVKVIQVNDATLKLFGATSDKNFIRQFDKTFGPNAIEIFTDGLCAIWDGKKVYRAVSDFRTLSGKLLKAIISYPIPETVDGFKSIPVSIIDITELKKAESAQKESEASFRRLFENAGVSIWNEDMSKVCQTLEGLRRDGVSDLRKYLEENPQAARDMANSVRIIQVNDATLKLFGGETSEKFIPLIDNIF</sequence>
<evidence type="ECO:0000256" key="9">
    <source>
        <dbReference type="ARBA" id="ARBA00022989"/>
    </source>
</evidence>
<keyword evidence="5 12" id="KW-0812">Transmembrane</keyword>
<dbReference type="NCBIfam" id="TIGR00229">
    <property type="entry name" value="sensory_box"/>
    <property type="match status" value="1"/>
</dbReference>
<feature type="transmembrane region" description="Helical" evidence="12">
    <location>
        <begin position="202"/>
        <end position="225"/>
    </location>
</feature>
<keyword evidence="10" id="KW-0902">Two-component regulatory system</keyword>
<evidence type="ECO:0000259" key="13">
    <source>
        <dbReference type="PROSITE" id="PS50112"/>
    </source>
</evidence>
<keyword evidence="7" id="KW-0418">Kinase</keyword>
<evidence type="ECO:0000256" key="5">
    <source>
        <dbReference type="ARBA" id="ARBA00022692"/>
    </source>
</evidence>
<dbReference type="GO" id="GO:0005524">
    <property type="term" value="F:ATP binding"/>
    <property type="evidence" value="ECO:0007669"/>
    <property type="project" value="UniProtKB-KW"/>
</dbReference>
<evidence type="ECO:0000256" key="12">
    <source>
        <dbReference type="SAM" id="Phobius"/>
    </source>
</evidence>
<dbReference type="PROSITE" id="PS50112">
    <property type="entry name" value="PAS"/>
    <property type="match status" value="1"/>
</dbReference>
<evidence type="ECO:0000256" key="3">
    <source>
        <dbReference type="ARBA" id="ARBA00012438"/>
    </source>
</evidence>
<feature type="domain" description="PAC" evidence="14">
    <location>
        <begin position="362"/>
        <end position="414"/>
    </location>
</feature>
<keyword evidence="11 12" id="KW-0472">Membrane</keyword>
<dbReference type="Gene3D" id="6.10.340.10">
    <property type="match status" value="1"/>
</dbReference>
<feature type="transmembrane region" description="Helical" evidence="12">
    <location>
        <begin position="6"/>
        <end position="29"/>
    </location>
</feature>
<dbReference type="CDD" id="cd00130">
    <property type="entry name" value="PAS"/>
    <property type="match status" value="1"/>
</dbReference>
<dbReference type="InterPro" id="IPR050351">
    <property type="entry name" value="BphY/WalK/GraS-like"/>
</dbReference>
<accession>A0A3B0T9F7</accession>
<evidence type="ECO:0000259" key="15">
    <source>
        <dbReference type="PROSITE" id="PS50885"/>
    </source>
</evidence>
<dbReference type="InterPro" id="IPR000014">
    <property type="entry name" value="PAS"/>
</dbReference>
<protein>
    <recommendedName>
        <fullName evidence="3">histidine kinase</fullName>
        <ecNumber evidence="3">2.7.13.3</ecNumber>
    </recommendedName>
</protein>
<dbReference type="GO" id="GO:0030295">
    <property type="term" value="F:protein kinase activator activity"/>
    <property type="evidence" value="ECO:0007669"/>
    <property type="project" value="TreeGrafter"/>
</dbReference>
<evidence type="ECO:0000256" key="6">
    <source>
        <dbReference type="ARBA" id="ARBA00022741"/>
    </source>
</evidence>
<feature type="domain" description="PAS" evidence="13">
    <location>
        <begin position="284"/>
        <end position="357"/>
    </location>
</feature>
<dbReference type="PROSITE" id="PS50113">
    <property type="entry name" value="PAC"/>
    <property type="match status" value="1"/>
</dbReference>
<evidence type="ECO:0000256" key="10">
    <source>
        <dbReference type="ARBA" id="ARBA00023012"/>
    </source>
</evidence>
<organism evidence="16">
    <name type="scientific">hydrothermal vent metagenome</name>
    <dbReference type="NCBI Taxonomy" id="652676"/>
    <lineage>
        <taxon>unclassified sequences</taxon>
        <taxon>metagenomes</taxon>
        <taxon>ecological metagenomes</taxon>
    </lineage>
</organism>
<dbReference type="GO" id="GO:0000156">
    <property type="term" value="F:phosphorelay response regulator activity"/>
    <property type="evidence" value="ECO:0007669"/>
    <property type="project" value="TreeGrafter"/>
</dbReference>
<evidence type="ECO:0000313" key="16">
    <source>
        <dbReference type="EMBL" id="VAW05444.1"/>
    </source>
</evidence>
<dbReference type="SMART" id="SM00304">
    <property type="entry name" value="HAMP"/>
    <property type="match status" value="1"/>
</dbReference>
<keyword evidence="8" id="KW-0067">ATP-binding</keyword>
<dbReference type="GO" id="GO:0006355">
    <property type="term" value="P:regulation of DNA-templated transcription"/>
    <property type="evidence" value="ECO:0007669"/>
    <property type="project" value="InterPro"/>
</dbReference>
<dbReference type="InterPro" id="IPR003660">
    <property type="entry name" value="HAMP_dom"/>
</dbReference>
<dbReference type="SMART" id="SM00091">
    <property type="entry name" value="PAS"/>
    <property type="match status" value="1"/>
</dbReference>
<dbReference type="Pfam" id="PF00672">
    <property type="entry name" value="HAMP"/>
    <property type="match status" value="1"/>
</dbReference>